<keyword evidence="1" id="KW-1133">Transmembrane helix</keyword>
<accession>B4D5J6</accession>
<comment type="caution">
    <text evidence="2">The sequence shown here is derived from an EMBL/GenBank/DDBJ whole genome shotgun (WGS) entry which is preliminary data.</text>
</comment>
<evidence type="ECO:0008006" key="4">
    <source>
        <dbReference type="Google" id="ProtNLM"/>
    </source>
</evidence>
<dbReference type="Proteomes" id="UP000005824">
    <property type="component" value="Unassembled WGS sequence"/>
</dbReference>
<sequence>MVADAIRWAIPALLVGGILRILFVSYMPYALWGADSRSFFVFTHKLFLNHSFSLGDKRRYLYPLLMAPMAALPGGVLRWLPIFQHLLGWVTLVPLAYVIRKSFVRWQLWIIPITILYAGLPEVLWCEHELLADNVFFALFLWTFAGWTAWITQKDPTRSRRVFWFFFVAFALFILTKPSGRFVWPGLAIGTLMTQAWRNFGWRQITAIVLLMGVSLTVGSKRQGSQLFYTSVFPLTRLDTPLHADYKAEIRDSVEHYRNNLEYFHAMQDGDLFYFLRDPGEQDARPLWKALGKDDNLKVKIYMDLALEGIKARPDLVFYLGLQRVVFDANLSAYGLSHFADGGYVDRSALYYNEAVKDEKSPLRLAFGLPPHGPLPPYSEFAHHLEPAPGSWAARTVQTWVASYGTKFDYFRYPKVPKNESKLSLVRPTFLGIWMLLAMGCAFLPRYRNTLGIWVIISVLQVFAVYSVSLVNVHYFAVVWPVLFVTMAIPLDALLARFIRK</sequence>
<dbReference type="STRING" id="497964.CfE428DRAFT_4185"/>
<evidence type="ECO:0000313" key="2">
    <source>
        <dbReference type="EMBL" id="EDY18401.1"/>
    </source>
</evidence>
<dbReference type="InParanoid" id="B4D5J6"/>
<name>B4D5J6_9BACT</name>
<gene>
    <name evidence="2" type="ORF">CfE428DRAFT_4185</name>
</gene>
<evidence type="ECO:0000256" key="1">
    <source>
        <dbReference type="SAM" id="Phobius"/>
    </source>
</evidence>
<feature type="transmembrane region" description="Helical" evidence="1">
    <location>
        <begin position="106"/>
        <end position="125"/>
    </location>
</feature>
<feature type="transmembrane region" description="Helical" evidence="1">
    <location>
        <begin position="60"/>
        <end position="76"/>
    </location>
</feature>
<feature type="transmembrane region" description="Helical" evidence="1">
    <location>
        <begin position="5"/>
        <end position="23"/>
    </location>
</feature>
<keyword evidence="1" id="KW-0812">Transmembrane</keyword>
<protein>
    <recommendedName>
        <fullName evidence="4">Glycosyltransferase RgtA/B/C/D-like domain-containing protein</fullName>
    </recommendedName>
</protein>
<proteinExistence type="predicted"/>
<keyword evidence="1" id="KW-0472">Membrane</keyword>
<dbReference type="EMBL" id="ABVL01000013">
    <property type="protein sequence ID" value="EDY18401.1"/>
    <property type="molecule type" value="Genomic_DNA"/>
</dbReference>
<feature type="transmembrane region" description="Helical" evidence="1">
    <location>
        <begin position="131"/>
        <end position="150"/>
    </location>
</feature>
<feature type="transmembrane region" description="Helical" evidence="1">
    <location>
        <begin position="451"/>
        <end position="471"/>
    </location>
</feature>
<dbReference type="AlphaFoldDB" id="B4D5J6"/>
<feature type="transmembrane region" description="Helical" evidence="1">
    <location>
        <begin position="200"/>
        <end position="219"/>
    </location>
</feature>
<reference evidence="2 3" key="1">
    <citation type="journal article" date="2011" name="J. Bacteriol.">
        <title>Genome sequence of Chthoniobacter flavus Ellin428, an aerobic heterotrophic soil bacterium.</title>
        <authorList>
            <person name="Kant R."/>
            <person name="van Passel M.W."/>
            <person name="Palva A."/>
            <person name="Lucas S."/>
            <person name="Lapidus A."/>
            <person name="Glavina Del Rio T."/>
            <person name="Dalin E."/>
            <person name="Tice H."/>
            <person name="Bruce D."/>
            <person name="Goodwin L."/>
            <person name="Pitluck S."/>
            <person name="Larimer F.W."/>
            <person name="Land M.L."/>
            <person name="Hauser L."/>
            <person name="Sangwan P."/>
            <person name="de Vos W.M."/>
            <person name="Janssen P.H."/>
            <person name="Smidt H."/>
        </authorList>
    </citation>
    <scope>NUCLEOTIDE SEQUENCE [LARGE SCALE GENOMIC DNA]</scope>
    <source>
        <strain evidence="2 3">Ellin428</strain>
    </source>
</reference>
<organism evidence="2 3">
    <name type="scientific">Chthoniobacter flavus Ellin428</name>
    <dbReference type="NCBI Taxonomy" id="497964"/>
    <lineage>
        <taxon>Bacteria</taxon>
        <taxon>Pseudomonadati</taxon>
        <taxon>Verrucomicrobiota</taxon>
        <taxon>Spartobacteria</taxon>
        <taxon>Chthoniobacterales</taxon>
        <taxon>Chthoniobacteraceae</taxon>
        <taxon>Chthoniobacter</taxon>
    </lineage>
</organism>
<feature type="transmembrane region" description="Helical" evidence="1">
    <location>
        <begin position="162"/>
        <end position="180"/>
    </location>
</feature>
<evidence type="ECO:0000313" key="3">
    <source>
        <dbReference type="Proteomes" id="UP000005824"/>
    </source>
</evidence>
<keyword evidence="3" id="KW-1185">Reference proteome</keyword>
<feature type="transmembrane region" description="Helical" evidence="1">
    <location>
        <begin position="478"/>
        <end position="499"/>
    </location>
</feature>